<keyword evidence="1" id="KW-1133">Transmembrane helix</keyword>
<feature type="transmembrane region" description="Helical" evidence="1">
    <location>
        <begin position="439"/>
        <end position="460"/>
    </location>
</feature>
<dbReference type="OrthoDB" id="104138at2"/>
<feature type="domain" description="Phospholipase C/D" evidence="2">
    <location>
        <begin position="171"/>
        <end position="271"/>
    </location>
</feature>
<dbReference type="EMBL" id="LYXE01000109">
    <property type="protein sequence ID" value="PDV98233.1"/>
    <property type="molecule type" value="Genomic_DNA"/>
</dbReference>
<evidence type="ECO:0000256" key="1">
    <source>
        <dbReference type="SAM" id="Phobius"/>
    </source>
</evidence>
<sequence length="1014" mass="113032">MPKYAIHSIVVDEVIAKLRGAGGEATQLASLMQHYRPYTNLGAVGPDMLFFAPDYGLLHPLSPLYDYLLRLFQLVEGVEAALDQAEKVVNQALEFVALDVLTTINDQLESIENNFETLLNTTIAAGLLVGHSPLDTAHAEDGSLYSPFVRVLNEMFENFLKPPCQDNREEPDWYWFDMLHYRNTGDFAAQLVALATTDAQKAYAMGYLTHYATDLVGHPFVNQIVGAPYRLAVQRHVTVENFMDAWEYAQVHSKDKPIYQHLFEDLQFDTFTELPDEINNLLRRAFAATYGNKLHPLRINTDGRRPASEAGFLNARDLKTSFLLMKQALKLIGGQADNRPIEPFAGASEILSDLMSALNEFQPMPSPPDLLPPNLLPNALGGPGFTLEALLVGLQSAGLSLEAWSGAWMSYLAETVVWALETALVLVRMLRDLIALGNYIAVAPLLAILYGIDLALYHMLMGIRKILVWNGLVYPAPSDLDDALSASLFQIFDPELHFMPGVTKRAYPMARSQRQSHLIPPNFNNECRKTTPAFHTGTPSAPARPTAFIRDERFDPSALHAYAMAASPAESQALRQEGRTIGNAVDLCTYLIQNTFGQQSQLPQAVLYANWNLDGDRGYAAKSWAGILPHVVDPIVLGKLSFVRSQPGLVVGADNPLSIAQGLLGIADDGKATCRSESDDYQQFEFKAKFESYNDHRRPEQLRVAPLTISEAAIPHQFVRHLTRNPDDWRTILSFRLRVRGRTRRENVYHVNGIFTPAYNAFYEADNLERFFRQGARDRIRVHTVPNWSDNLLLIPKIQVELGRNPTSTENSRSGRFDPIPLLDVFQALNDKRWPFLVVSSLLNEPNFAKLASGEVAIQTRGPIVVPSIGNPTTVAFLALLYDAFKQQRPLGLIGYSQGSQIIFNAVLAFALQGHEERNFLQQQVKIFFVAPMVDQHSRTWLARVVLGYDQIIVPGDPVPGLVGNFPLVVPTPITAEVLHNVARDLAALDAELHNPHVNFPLIQRGTPNHQGFF</sequence>
<gene>
    <name evidence="3" type="ORF">A9Q02_16460</name>
</gene>
<feature type="transmembrane region" description="Helical" evidence="1">
    <location>
        <begin position="408"/>
        <end position="427"/>
    </location>
</feature>
<proteinExistence type="predicted"/>
<keyword evidence="4" id="KW-1185">Reference proteome</keyword>
<organism evidence="3 4">
    <name type="scientific">Candidatus Chloroploca asiatica</name>
    <dbReference type="NCBI Taxonomy" id="1506545"/>
    <lineage>
        <taxon>Bacteria</taxon>
        <taxon>Bacillati</taxon>
        <taxon>Chloroflexota</taxon>
        <taxon>Chloroflexia</taxon>
        <taxon>Chloroflexales</taxon>
        <taxon>Chloroflexineae</taxon>
        <taxon>Oscillochloridaceae</taxon>
        <taxon>Candidatus Chloroploca</taxon>
    </lineage>
</organism>
<evidence type="ECO:0000313" key="4">
    <source>
        <dbReference type="Proteomes" id="UP000220922"/>
    </source>
</evidence>
<dbReference type="Proteomes" id="UP000220922">
    <property type="component" value="Unassembled WGS sequence"/>
</dbReference>
<keyword evidence="1" id="KW-0472">Membrane</keyword>
<name>A0A2H3L4X8_9CHLR</name>
<evidence type="ECO:0000259" key="2">
    <source>
        <dbReference type="Pfam" id="PF00882"/>
    </source>
</evidence>
<reference evidence="3 4" key="1">
    <citation type="submission" date="2016-05" db="EMBL/GenBank/DDBJ databases">
        <authorList>
            <person name="Lavstsen T."/>
            <person name="Jespersen J.S."/>
        </authorList>
    </citation>
    <scope>NUCLEOTIDE SEQUENCE [LARGE SCALE GENOMIC DNA]</scope>
    <source>
        <strain evidence="3 4">B7-9</strain>
    </source>
</reference>
<protein>
    <recommendedName>
        <fullName evidence="2">Phospholipase C/D domain-containing protein</fullName>
    </recommendedName>
</protein>
<evidence type="ECO:0000313" key="3">
    <source>
        <dbReference type="EMBL" id="PDV98233.1"/>
    </source>
</evidence>
<keyword evidence="1" id="KW-0812">Transmembrane</keyword>
<dbReference type="Pfam" id="PF00882">
    <property type="entry name" value="Zn_dep_PLPC"/>
    <property type="match status" value="1"/>
</dbReference>
<accession>A0A2H3L4X8</accession>
<dbReference type="RefSeq" id="WP_097653736.1">
    <property type="nucleotide sequence ID" value="NZ_LYXE01000109.1"/>
</dbReference>
<dbReference type="AlphaFoldDB" id="A0A2H3L4X8"/>
<dbReference type="InterPro" id="IPR029002">
    <property type="entry name" value="PLPC/GPLD1"/>
</dbReference>
<comment type="caution">
    <text evidence="3">The sequence shown here is derived from an EMBL/GenBank/DDBJ whole genome shotgun (WGS) entry which is preliminary data.</text>
</comment>